<dbReference type="GO" id="GO:0051020">
    <property type="term" value="F:GTPase binding"/>
    <property type="evidence" value="ECO:0007669"/>
    <property type="project" value="TreeGrafter"/>
</dbReference>
<feature type="compositionally biased region" description="Low complexity" evidence="2">
    <location>
        <begin position="434"/>
        <end position="447"/>
    </location>
</feature>
<accession>S2JIB2</accession>
<feature type="compositionally biased region" description="Pro residues" evidence="2">
    <location>
        <begin position="134"/>
        <end position="146"/>
    </location>
</feature>
<dbReference type="FunCoup" id="S2JIB2">
    <property type="interactions" value="68"/>
</dbReference>
<organism evidence="4 5">
    <name type="scientific">Mucor circinelloides f. circinelloides (strain 1006PhL)</name>
    <name type="common">Mucormycosis agent</name>
    <name type="synonym">Calyptromyces circinelloides</name>
    <dbReference type="NCBI Taxonomy" id="1220926"/>
    <lineage>
        <taxon>Eukaryota</taxon>
        <taxon>Fungi</taxon>
        <taxon>Fungi incertae sedis</taxon>
        <taxon>Mucoromycota</taxon>
        <taxon>Mucoromycotina</taxon>
        <taxon>Mucoromycetes</taxon>
        <taxon>Mucorales</taxon>
        <taxon>Mucorineae</taxon>
        <taxon>Mucoraceae</taxon>
        <taxon>Mucor</taxon>
    </lineage>
</organism>
<feature type="compositionally biased region" description="Polar residues" evidence="2">
    <location>
        <begin position="24"/>
        <end position="39"/>
    </location>
</feature>
<evidence type="ECO:0000256" key="2">
    <source>
        <dbReference type="SAM" id="MobiDB-lite"/>
    </source>
</evidence>
<keyword evidence="5" id="KW-1185">Reference proteome</keyword>
<dbReference type="Proteomes" id="UP000014254">
    <property type="component" value="Unassembled WGS sequence"/>
</dbReference>
<dbReference type="InterPro" id="IPR036770">
    <property type="entry name" value="Ankyrin_rpt-contain_sf"/>
</dbReference>
<protein>
    <recommendedName>
        <fullName evidence="3">Dilute domain-containing protein</fullName>
    </recommendedName>
</protein>
<dbReference type="SMART" id="SM00248">
    <property type="entry name" value="ANK"/>
    <property type="match status" value="2"/>
</dbReference>
<feature type="region of interest" description="Disordered" evidence="2">
    <location>
        <begin position="425"/>
        <end position="487"/>
    </location>
</feature>
<proteinExistence type="predicted"/>
<dbReference type="OMA" id="CFWIANT"/>
<sequence>MDNSSKIAALKTPKPTIASRRPMLNSQRSMSVLSINTSATHHDLMRRNSSSTTTSNRHRSSIHASSTPPPPLPTSATTTQMSPEELSSKIADSFQQFSSMLSQLSTNTASQQKHQRTHNAPVVKSGMVTTPTAPVTPPPALPPLPSVKPILVKQQPPSPPQPQQQRKSIDKPIKKKAKKPAALATTSHENNTDQDDDDDAIEATKLVEIYSRYAIFNEHYNLDEMPLLHGNTRLRRRLLIKWFNRAASIGDLTTMKRMLATTNVHINEADDKKTGITALMYTAYFGHLECLQLLLDHQKQKHTEIINQQDKKGWTALVWAVHGHQVESVQTLLNHGASTSIKTNHGRTVYQYPTLNSIKELLGKEKESTPTVATIPVPSLTPPPQSAELLESPTTPTPNATTIPHSDIYYQASVNGYSHFLNHHQQHAKPKLVSSTGSTITSKSTDSPKLTPPDFSQLLSITTPPKEQQQQRNKEASHAAMTQEEEEDLKRWEASVKSFSTFSWNQCLPDQMFVFSQDEMHYILDHALHVTDIKSLANKGALDNELWQPANIVFLSARFAYYCSSRDLLALLLSTTAVKLSRILKATSRDTQSLAFWIANMCQLSSYLKKDPGLSISTVDTQETLSALISEAYTYFITESQKRLEKILPAVMDYEPIHELNQVDFADDWQRFFRRSSHTLSNRKSIDVLSTLNTATTNTPDPSERKYSLDAASLNSLDDTTSTPHSMTLLLTELQRTLQSYHVPPAIVIQAMAQFFHYLSCEMFNRVLTYKKYLCRSKALQIRMNLSAFEDWIRVQKLPTSLNQSFEPLVQLLQLLQCLSQLDDVLLFSSTIQTFDKLNALQVKRCVQNYRYEVSESRLPDQVTELANQWVVDHQHHWRNQRKGSIEIDERESRARPTSISSLNSLLTPTNKTVHELESPTTSIPVVPPSSIEEEKRNSKYLLPFSVLETTALLQGWTNEQHKYLNENDIMLYSDTIYKEIKLKKQEEFNVLDKIFPTITEEWLYSIDK</sequence>
<dbReference type="STRING" id="1220926.S2JIB2"/>
<dbReference type="eggNOG" id="ENOG502QRMC">
    <property type="taxonomic scope" value="Eukaryota"/>
</dbReference>
<dbReference type="CDD" id="cd15473">
    <property type="entry name" value="Myo5p-like_CBD_DIL_ANK"/>
    <property type="match status" value="1"/>
</dbReference>
<evidence type="ECO:0000313" key="5">
    <source>
        <dbReference type="Proteomes" id="UP000014254"/>
    </source>
</evidence>
<dbReference type="Gene3D" id="1.25.40.20">
    <property type="entry name" value="Ankyrin repeat-containing domain"/>
    <property type="match status" value="1"/>
</dbReference>
<dbReference type="Pfam" id="PF12796">
    <property type="entry name" value="Ank_2"/>
    <property type="match status" value="1"/>
</dbReference>
<name>S2JIB2_MUCC1</name>
<feature type="domain" description="Dilute" evidence="3">
    <location>
        <begin position="581"/>
        <end position="873"/>
    </location>
</feature>
<dbReference type="Pfam" id="PF01843">
    <property type="entry name" value="DIL"/>
    <property type="match status" value="1"/>
</dbReference>
<dbReference type="InterPro" id="IPR002710">
    <property type="entry name" value="Dilute_dom"/>
</dbReference>
<keyword evidence="1" id="KW-0040">ANK repeat</keyword>
<dbReference type="OrthoDB" id="426293at2759"/>
<dbReference type="SUPFAM" id="SSF48403">
    <property type="entry name" value="Ankyrin repeat"/>
    <property type="match status" value="1"/>
</dbReference>
<dbReference type="PANTHER" id="PTHR16027">
    <property type="entry name" value="DILUTE DOMAIN-CONTAINING PROTEIN YPR089W"/>
    <property type="match status" value="1"/>
</dbReference>
<feature type="region of interest" description="Disordered" evidence="2">
    <location>
        <begin position="369"/>
        <end position="400"/>
    </location>
</feature>
<dbReference type="AlphaFoldDB" id="S2JIB2"/>
<reference evidence="5" key="1">
    <citation type="submission" date="2013-05" db="EMBL/GenBank/DDBJ databases">
        <title>The Genome sequence of Mucor circinelloides f. circinelloides 1006PhL.</title>
        <authorList>
            <consortium name="The Broad Institute Genomics Platform"/>
            <person name="Cuomo C."/>
            <person name="Earl A."/>
            <person name="Findley K."/>
            <person name="Lee S.C."/>
            <person name="Walker B."/>
            <person name="Young S."/>
            <person name="Zeng Q."/>
            <person name="Gargeya S."/>
            <person name="Fitzgerald M."/>
            <person name="Haas B."/>
            <person name="Abouelleil A."/>
            <person name="Allen A.W."/>
            <person name="Alvarado L."/>
            <person name="Arachchi H.M."/>
            <person name="Berlin A.M."/>
            <person name="Chapman S.B."/>
            <person name="Gainer-Dewar J."/>
            <person name="Goldberg J."/>
            <person name="Griggs A."/>
            <person name="Gujja S."/>
            <person name="Hansen M."/>
            <person name="Howarth C."/>
            <person name="Imamovic A."/>
            <person name="Ireland A."/>
            <person name="Larimer J."/>
            <person name="McCowan C."/>
            <person name="Murphy C."/>
            <person name="Pearson M."/>
            <person name="Poon T.W."/>
            <person name="Priest M."/>
            <person name="Roberts A."/>
            <person name="Saif S."/>
            <person name="Shea T."/>
            <person name="Sisk P."/>
            <person name="Sykes S."/>
            <person name="Wortman J."/>
            <person name="Nusbaum C."/>
            <person name="Birren B."/>
        </authorList>
    </citation>
    <scope>NUCLEOTIDE SEQUENCE [LARGE SCALE GENOMIC DNA]</scope>
    <source>
        <strain evidence="5">1006PhL</strain>
    </source>
</reference>
<feature type="region of interest" description="Disordered" evidence="2">
    <location>
        <begin position="103"/>
        <end position="199"/>
    </location>
</feature>
<dbReference type="EMBL" id="KE123926">
    <property type="protein sequence ID" value="EPB90041.1"/>
    <property type="molecule type" value="Genomic_DNA"/>
</dbReference>
<evidence type="ECO:0000313" key="4">
    <source>
        <dbReference type="EMBL" id="EPB90041.1"/>
    </source>
</evidence>
<feature type="region of interest" description="Disordered" evidence="2">
    <location>
        <begin position="1"/>
        <end position="87"/>
    </location>
</feature>
<dbReference type="PROSITE" id="PS50088">
    <property type="entry name" value="ANK_REPEAT"/>
    <property type="match status" value="1"/>
</dbReference>
<evidence type="ECO:0000256" key="1">
    <source>
        <dbReference type="PROSITE-ProRule" id="PRU00023"/>
    </source>
</evidence>
<dbReference type="PROSITE" id="PS51126">
    <property type="entry name" value="DILUTE"/>
    <property type="match status" value="1"/>
</dbReference>
<feature type="repeat" description="ANK" evidence="1">
    <location>
        <begin position="312"/>
        <end position="344"/>
    </location>
</feature>
<feature type="compositionally biased region" description="Polar residues" evidence="2">
    <location>
        <begin position="457"/>
        <end position="471"/>
    </location>
</feature>
<dbReference type="PANTHER" id="PTHR16027:SF6">
    <property type="entry name" value="DILUTE DOMAIN-CONTAINING PROTEIN"/>
    <property type="match status" value="1"/>
</dbReference>
<dbReference type="InterPro" id="IPR037986">
    <property type="entry name" value="Myo5p-like_CBD_DIL"/>
</dbReference>
<dbReference type="SMART" id="SM01132">
    <property type="entry name" value="DIL"/>
    <property type="match status" value="1"/>
</dbReference>
<dbReference type="VEuPathDB" id="FungiDB:HMPREF1544_03153"/>
<dbReference type="InParanoid" id="S2JIB2"/>
<dbReference type="InterPro" id="IPR052072">
    <property type="entry name" value="Vascular_dev_regulator"/>
</dbReference>
<gene>
    <name evidence="4" type="ORF">HMPREF1544_03153</name>
</gene>
<dbReference type="InterPro" id="IPR002110">
    <property type="entry name" value="Ankyrin_rpt"/>
</dbReference>
<evidence type="ECO:0000259" key="3">
    <source>
        <dbReference type="PROSITE" id="PS51126"/>
    </source>
</evidence>